<dbReference type="GO" id="GO:0006417">
    <property type="term" value="P:regulation of translation"/>
    <property type="evidence" value="ECO:0007669"/>
    <property type="project" value="TreeGrafter"/>
</dbReference>
<dbReference type="eggNOG" id="COG5343">
    <property type="taxonomic scope" value="Bacteria"/>
</dbReference>
<dbReference type="GO" id="GO:0016989">
    <property type="term" value="F:sigma factor antagonist activity"/>
    <property type="evidence" value="ECO:0007669"/>
    <property type="project" value="TreeGrafter"/>
</dbReference>
<feature type="transmembrane region" description="Helical" evidence="2">
    <location>
        <begin position="94"/>
        <end position="115"/>
    </location>
</feature>
<evidence type="ECO:0000313" key="4">
    <source>
        <dbReference type="EMBL" id="EDP96355.1"/>
    </source>
</evidence>
<evidence type="ECO:0000256" key="2">
    <source>
        <dbReference type="SAM" id="Phobius"/>
    </source>
</evidence>
<keyword evidence="2" id="KW-0812">Transmembrane</keyword>
<dbReference type="OrthoDB" id="1420916at2"/>
<dbReference type="Pfam" id="PF10099">
    <property type="entry name" value="RskA_C"/>
    <property type="match status" value="1"/>
</dbReference>
<organism evidence="4 5">
    <name type="scientific">Kordia algicida OT-1</name>
    <dbReference type="NCBI Taxonomy" id="391587"/>
    <lineage>
        <taxon>Bacteria</taxon>
        <taxon>Pseudomonadati</taxon>
        <taxon>Bacteroidota</taxon>
        <taxon>Flavobacteriia</taxon>
        <taxon>Flavobacteriales</taxon>
        <taxon>Flavobacteriaceae</taxon>
        <taxon>Kordia</taxon>
    </lineage>
</organism>
<keyword evidence="2" id="KW-0472">Membrane</keyword>
<reference evidence="4 5" key="1">
    <citation type="journal article" date="2011" name="J. Bacteriol.">
        <title>Genome sequence of the algicidal bacterium Kordia algicida OT-1.</title>
        <authorList>
            <person name="Lee H.S."/>
            <person name="Kang S.G."/>
            <person name="Kwon K.K."/>
            <person name="Lee J.H."/>
            <person name="Kim S.J."/>
        </authorList>
    </citation>
    <scope>NUCLEOTIDE SEQUENCE [LARGE SCALE GENOMIC DNA]</scope>
    <source>
        <strain evidence="4 5">OT-1</strain>
    </source>
</reference>
<accession>A9DV00</accession>
<evidence type="ECO:0000256" key="1">
    <source>
        <dbReference type="SAM" id="Coils"/>
    </source>
</evidence>
<evidence type="ECO:0000313" key="5">
    <source>
        <dbReference type="Proteomes" id="UP000002945"/>
    </source>
</evidence>
<dbReference type="PANTHER" id="PTHR37461">
    <property type="entry name" value="ANTI-SIGMA-K FACTOR RSKA"/>
    <property type="match status" value="1"/>
</dbReference>
<dbReference type="RefSeq" id="WP_007093185.1">
    <property type="nucleotide sequence ID" value="NZ_CP142125.1"/>
</dbReference>
<keyword evidence="1" id="KW-0175">Coiled coil</keyword>
<comment type="caution">
    <text evidence="4">The sequence shown here is derived from an EMBL/GenBank/DDBJ whole genome shotgun (WGS) entry which is preliminary data.</text>
</comment>
<dbReference type="InterPro" id="IPR051474">
    <property type="entry name" value="Anti-sigma-K/W_factor"/>
</dbReference>
<dbReference type="STRING" id="391587.KAOT1_03062"/>
<keyword evidence="2" id="KW-1133">Transmembrane helix</keyword>
<dbReference type="InterPro" id="IPR018764">
    <property type="entry name" value="RskA_C"/>
</dbReference>
<protein>
    <recommendedName>
        <fullName evidence="3">Anti-sigma K factor RskA C-terminal domain-containing protein</fullName>
    </recommendedName>
</protein>
<keyword evidence="5" id="KW-1185">Reference proteome</keyword>
<proteinExistence type="predicted"/>
<dbReference type="Proteomes" id="UP000002945">
    <property type="component" value="Unassembled WGS sequence"/>
</dbReference>
<evidence type="ECO:0000259" key="3">
    <source>
        <dbReference type="Pfam" id="PF10099"/>
    </source>
</evidence>
<dbReference type="EMBL" id="ABIB01000004">
    <property type="protein sequence ID" value="EDP96355.1"/>
    <property type="molecule type" value="Genomic_DNA"/>
</dbReference>
<dbReference type="GO" id="GO:0005886">
    <property type="term" value="C:plasma membrane"/>
    <property type="evidence" value="ECO:0007669"/>
    <property type="project" value="InterPro"/>
</dbReference>
<sequence length="271" mass="29649">MDINEYIASGILELYVAGALSEEENEEVYAMMLKHPEVTKEVLSIENAITTLAAAMANKDTSAIFEAIKEELNLTDEDADDEPKVIPIAKRNQIFLYVGWAAAIIFAAGLVFSVVQNNSLESEIEVVRAERESLKEKIYEANNDLTAANELLSVLRTKDIISVPLGGQAVSPESYAKVYWDKKSNSIYLDLKGLPEPPPGKVYQVWSLKLNPLTPTSLGTIDEFLTDTDKVFDLENANESEAFGITLEPAGGSESPTLEQLYTLGVVASTP</sequence>
<feature type="domain" description="Anti-sigma K factor RskA C-terminal" evidence="3">
    <location>
        <begin position="101"/>
        <end position="257"/>
    </location>
</feature>
<name>A9DV00_9FLAO</name>
<feature type="coiled-coil region" evidence="1">
    <location>
        <begin position="117"/>
        <end position="151"/>
    </location>
</feature>
<gene>
    <name evidence="4" type="ORF">KAOT1_03062</name>
</gene>
<dbReference type="HOGENOM" id="CLU_075802_2_0_10"/>
<dbReference type="AlphaFoldDB" id="A9DV00"/>
<dbReference type="PANTHER" id="PTHR37461:SF1">
    <property type="entry name" value="ANTI-SIGMA-K FACTOR RSKA"/>
    <property type="match status" value="1"/>
</dbReference>